<comment type="subcellular location">
    <subcellularLocation>
        <location evidence="1">Cell membrane</location>
        <topology evidence="1">Multi-pass membrane protein</topology>
    </subcellularLocation>
</comment>
<evidence type="ECO:0000313" key="9">
    <source>
        <dbReference type="EMBL" id="MBA1889764.1"/>
    </source>
</evidence>
<evidence type="ECO:0000256" key="8">
    <source>
        <dbReference type="SAM" id="Phobius"/>
    </source>
</evidence>
<dbReference type="AlphaFoldDB" id="A0A8T3LIU0"/>
<keyword evidence="7 8" id="KW-0472">Membrane</keyword>
<comment type="caution">
    <text evidence="9">The sequence shown here is derived from an EMBL/GenBank/DDBJ whole genome shotgun (WGS) entry which is preliminary data.</text>
</comment>
<evidence type="ECO:0000256" key="1">
    <source>
        <dbReference type="ARBA" id="ARBA00004651"/>
    </source>
</evidence>
<keyword evidence="6 8" id="KW-1133">Transmembrane helix</keyword>
<protein>
    <submittedName>
        <fullName evidence="9">Choline transporter</fullName>
    </submittedName>
</protein>
<dbReference type="RefSeq" id="WP_181204290.1">
    <property type="nucleotide sequence ID" value="NZ_JABFNF010000404.1"/>
</dbReference>
<dbReference type="PANTHER" id="PTHR30047">
    <property type="entry name" value="HIGH-AFFINITY CHOLINE TRANSPORT PROTEIN-RELATED"/>
    <property type="match status" value="1"/>
</dbReference>
<feature type="transmembrane region" description="Helical" evidence="8">
    <location>
        <begin position="44"/>
        <end position="64"/>
    </location>
</feature>
<feature type="non-terminal residue" evidence="9">
    <location>
        <position position="151"/>
    </location>
</feature>
<dbReference type="InterPro" id="IPR000060">
    <property type="entry name" value="BCCT_transptr"/>
</dbReference>
<evidence type="ECO:0000313" key="10">
    <source>
        <dbReference type="Proteomes" id="UP000523197"/>
    </source>
</evidence>
<name>A0A8T3LIU0_ECOLX</name>
<gene>
    <name evidence="9" type="ORF">HLX92_26985</name>
</gene>
<dbReference type="GO" id="GO:0022857">
    <property type="term" value="F:transmembrane transporter activity"/>
    <property type="evidence" value="ECO:0007669"/>
    <property type="project" value="InterPro"/>
</dbReference>
<evidence type="ECO:0000256" key="2">
    <source>
        <dbReference type="ARBA" id="ARBA00005658"/>
    </source>
</evidence>
<dbReference type="EMBL" id="JABFNF010000404">
    <property type="protein sequence ID" value="MBA1889764.1"/>
    <property type="molecule type" value="Genomic_DNA"/>
</dbReference>
<keyword evidence="4" id="KW-1003">Cell membrane</keyword>
<sequence>FSSVLSFIAMAMVIVFFVTSADSGAMVVDTLASGGVANTPVWQRIFWASLMGIVAIALLLVGGLSALQTVTIASALPFSVILLISIYGLLKALRRDLTKRESLSMATIAPTAARNPIPWQRRLRNIAYLPKRSLVKRFMDDVIQPAMTLVQ</sequence>
<feature type="transmembrane region" description="Helical" evidence="8">
    <location>
        <begin position="70"/>
        <end position="90"/>
    </location>
</feature>
<dbReference type="Proteomes" id="UP000523197">
    <property type="component" value="Unassembled WGS sequence"/>
</dbReference>
<evidence type="ECO:0000256" key="6">
    <source>
        <dbReference type="ARBA" id="ARBA00022989"/>
    </source>
</evidence>
<reference evidence="9 10" key="1">
    <citation type="submission" date="2020-05" db="EMBL/GenBank/DDBJ databases">
        <title>Epidemiological investigations into extended-spectrum beta-lactam resistant Escherichia coli ST457 carried by Australian Silver gulls identified clonal lineages that cause ExPEC disease.</title>
        <authorList>
            <person name="Nesporova K."/>
            <person name="Wyrsch E.R."/>
            <person name="Valcek A."/>
            <person name="Bitar I."/>
            <person name="Chaw K."/>
            <person name="Harris P."/>
            <person name="Hrabak J."/>
            <person name="Djordjevic S.P."/>
            <person name="Dolejska M."/>
        </authorList>
    </citation>
    <scope>NUCLEOTIDE SEQUENCE [LARGE SCALE GENOMIC DNA]</scope>
    <source>
        <strain evidence="9 10">CE1966</strain>
    </source>
</reference>
<keyword evidence="3" id="KW-0813">Transport</keyword>
<keyword evidence="5 8" id="KW-0812">Transmembrane</keyword>
<dbReference type="Pfam" id="PF02028">
    <property type="entry name" value="BCCT"/>
    <property type="match status" value="1"/>
</dbReference>
<dbReference type="GO" id="GO:0005886">
    <property type="term" value="C:plasma membrane"/>
    <property type="evidence" value="ECO:0007669"/>
    <property type="project" value="UniProtKB-SubCell"/>
</dbReference>
<feature type="non-terminal residue" evidence="9">
    <location>
        <position position="1"/>
    </location>
</feature>
<evidence type="ECO:0000256" key="7">
    <source>
        <dbReference type="ARBA" id="ARBA00023136"/>
    </source>
</evidence>
<feature type="transmembrane region" description="Helical" evidence="8">
    <location>
        <begin position="6"/>
        <end position="32"/>
    </location>
</feature>
<proteinExistence type="inferred from homology"/>
<evidence type="ECO:0000256" key="3">
    <source>
        <dbReference type="ARBA" id="ARBA00022448"/>
    </source>
</evidence>
<dbReference type="PANTHER" id="PTHR30047:SF7">
    <property type="entry name" value="HIGH-AFFINITY CHOLINE TRANSPORT PROTEIN"/>
    <property type="match status" value="1"/>
</dbReference>
<evidence type="ECO:0000256" key="5">
    <source>
        <dbReference type="ARBA" id="ARBA00022692"/>
    </source>
</evidence>
<comment type="similarity">
    <text evidence="2">Belongs to the BCCT transporter (TC 2.A.15) family.</text>
</comment>
<organism evidence="9 10">
    <name type="scientific">Escherichia coli</name>
    <dbReference type="NCBI Taxonomy" id="562"/>
    <lineage>
        <taxon>Bacteria</taxon>
        <taxon>Pseudomonadati</taxon>
        <taxon>Pseudomonadota</taxon>
        <taxon>Gammaproteobacteria</taxon>
        <taxon>Enterobacterales</taxon>
        <taxon>Enterobacteriaceae</taxon>
        <taxon>Escherichia</taxon>
    </lineage>
</organism>
<evidence type="ECO:0000256" key="4">
    <source>
        <dbReference type="ARBA" id="ARBA00022475"/>
    </source>
</evidence>
<accession>A0A8T3LIU0</accession>